<keyword evidence="6" id="KW-0067">ATP-binding</keyword>
<dbReference type="GO" id="GO:0006281">
    <property type="term" value="P:DNA repair"/>
    <property type="evidence" value="ECO:0007669"/>
    <property type="project" value="UniProtKB-KW"/>
</dbReference>
<dbReference type="PANTHER" id="PTHR11059">
    <property type="entry name" value="DNA REPAIR PROTEIN RECN"/>
    <property type="match status" value="1"/>
</dbReference>
<dbReference type="CDD" id="cd03241">
    <property type="entry name" value="ABC_RecN"/>
    <property type="match status" value="2"/>
</dbReference>
<dbReference type="InterPro" id="IPR003395">
    <property type="entry name" value="RecF/RecN/SMC_N"/>
</dbReference>
<dbReference type="GO" id="GO:0006310">
    <property type="term" value="P:DNA recombination"/>
    <property type="evidence" value="ECO:0007669"/>
    <property type="project" value="InterPro"/>
</dbReference>
<dbReference type="InterPro" id="IPR027417">
    <property type="entry name" value="P-loop_NTPase"/>
</dbReference>
<dbReference type="InterPro" id="IPR004604">
    <property type="entry name" value="DNA_recomb/repair_RecN"/>
</dbReference>
<reference evidence="12 13" key="1">
    <citation type="submission" date="2018-07" db="EMBL/GenBank/DDBJ databases">
        <title>Complete genome sequencing of Ornithinimicrobium sp. AMA3305.</title>
        <authorList>
            <person name="Bae J.-W."/>
        </authorList>
    </citation>
    <scope>NUCLEOTIDE SEQUENCE [LARGE SCALE GENOMIC DNA]</scope>
    <source>
        <strain evidence="12 13">AMA3305</strain>
    </source>
</reference>
<comment type="function">
    <text evidence="1 9">May be involved in recombinational repair of damaged DNA.</text>
</comment>
<evidence type="ECO:0000256" key="7">
    <source>
        <dbReference type="ARBA" id="ARBA00023204"/>
    </source>
</evidence>
<organism evidence="12 13">
    <name type="scientific">Ornithinimicrobium avium</name>
    <dbReference type="NCBI Taxonomy" id="2283195"/>
    <lineage>
        <taxon>Bacteria</taxon>
        <taxon>Bacillati</taxon>
        <taxon>Actinomycetota</taxon>
        <taxon>Actinomycetes</taxon>
        <taxon>Micrococcales</taxon>
        <taxon>Ornithinimicrobiaceae</taxon>
        <taxon>Ornithinimicrobium</taxon>
    </lineage>
</organism>
<dbReference type="PIRSF" id="PIRSF003128">
    <property type="entry name" value="RecN"/>
    <property type="match status" value="1"/>
</dbReference>
<keyword evidence="13" id="KW-1185">Reference proteome</keyword>
<dbReference type="SUPFAM" id="SSF52540">
    <property type="entry name" value="P-loop containing nucleoside triphosphate hydrolases"/>
    <property type="match status" value="2"/>
</dbReference>
<comment type="similarity">
    <text evidence="2 9">Belongs to the RecN family.</text>
</comment>
<accession>A0A345NS19</accession>
<dbReference type="GO" id="GO:0043590">
    <property type="term" value="C:bacterial nucleoid"/>
    <property type="evidence" value="ECO:0007669"/>
    <property type="project" value="TreeGrafter"/>
</dbReference>
<evidence type="ECO:0000313" key="12">
    <source>
        <dbReference type="EMBL" id="AXH97827.1"/>
    </source>
</evidence>
<evidence type="ECO:0000256" key="5">
    <source>
        <dbReference type="ARBA" id="ARBA00022763"/>
    </source>
</evidence>
<evidence type="ECO:0000256" key="6">
    <source>
        <dbReference type="ARBA" id="ARBA00022840"/>
    </source>
</evidence>
<name>A0A345NS19_9MICO</name>
<evidence type="ECO:0000256" key="4">
    <source>
        <dbReference type="ARBA" id="ARBA00022741"/>
    </source>
</evidence>
<dbReference type="NCBIfam" id="TIGR00634">
    <property type="entry name" value="recN"/>
    <property type="match status" value="1"/>
</dbReference>
<gene>
    <name evidence="12" type="primary">recN</name>
    <name evidence="12" type="ORF">DV701_01830</name>
</gene>
<proteinExistence type="inferred from homology"/>
<dbReference type="Gene3D" id="3.40.50.300">
    <property type="entry name" value="P-loop containing nucleotide triphosphate hydrolases"/>
    <property type="match status" value="2"/>
</dbReference>
<feature type="domain" description="RecF/RecN/SMC N-terminal" evidence="11">
    <location>
        <begin position="3"/>
        <end position="551"/>
    </location>
</feature>
<protein>
    <recommendedName>
        <fullName evidence="3 9">DNA repair protein RecN</fullName>
    </recommendedName>
    <alternativeName>
        <fullName evidence="8 9">Recombination protein N</fullName>
    </alternativeName>
</protein>
<dbReference type="KEGG" id="orn:DV701_01830"/>
<dbReference type="Pfam" id="PF02463">
    <property type="entry name" value="SMC_N"/>
    <property type="match status" value="1"/>
</dbReference>
<evidence type="ECO:0000256" key="2">
    <source>
        <dbReference type="ARBA" id="ARBA00009441"/>
    </source>
</evidence>
<evidence type="ECO:0000256" key="3">
    <source>
        <dbReference type="ARBA" id="ARBA00021315"/>
    </source>
</evidence>
<evidence type="ECO:0000259" key="11">
    <source>
        <dbReference type="Pfam" id="PF02463"/>
    </source>
</evidence>
<dbReference type="RefSeq" id="WP_114930577.1">
    <property type="nucleotide sequence ID" value="NZ_CP031229.1"/>
</dbReference>
<dbReference type="Proteomes" id="UP000253790">
    <property type="component" value="Chromosome"/>
</dbReference>
<sequence length="598" mass="62278">MTLRRIRIQGLGVIEDAELELAEGLNVISGETGAGKTMVVSGLGLLLGARADAGLVRSGSPRAVVEGEVDVPAGHPAAVRVEEAGGDTSDGLLLVRTVAAEGRSRAHVGGRSAPVAVLTEVGEQLVAVHGQADQWRLRDAEQHRVLLDDAGGAQIDAALTAYRQVFDSWAAARRRLAELVRTSTERSMRVSMLRAAVEEIAAVDAQEGEEDALRAESERLTHAEELRSGSLLVHDALVGGDDPADDRPSVTGLLASAGSVLAPAAEHDEDLAALRTRLEEIAYLSSDLAADLAAYGTGVEVDEERLAEVHGRRARLGTLLRKYGGTTSAMLELARTFAGELAEIDVSEDDLAALAEEAETLRAQVGRAGEALTAARRDTAARVGREVTEELAHLAMGTAEVTVHVEPRWAGDAGQEVDGRSVGAAGSGPDQPASTVPVGEGRSAHARRHGLDEIEIRLAANPGAPARSVTRAASGGELSRVMLALELVCGGTVPTYVFDEVDAGVGGTAALDLGARLARLGRTAQVVVVTHLGQVAAYADRHLVVRKSTDGQVTSSGVVLVDGQEREAEVARMLGGVADSGAAIEHARELLARRATMA</sequence>
<dbReference type="PANTHER" id="PTHR11059:SF0">
    <property type="entry name" value="DNA REPAIR PROTEIN RECN"/>
    <property type="match status" value="1"/>
</dbReference>
<evidence type="ECO:0000256" key="10">
    <source>
        <dbReference type="SAM" id="MobiDB-lite"/>
    </source>
</evidence>
<keyword evidence="7 9" id="KW-0234">DNA repair</keyword>
<keyword evidence="4" id="KW-0547">Nucleotide-binding</keyword>
<keyword evidence="5 9" id="KW-0227">DNA damage</keyword>
<evidence type="ECO:0000256" key="1">
    <source>
        <dbReference type="ARBA" id="ARBA00003618"/>
    </source>
</evidence>
<feature type="region of interest" description="Disordered" evidence="10">
    <location>
        <begin position="413"/>
        <end position="440"/>
    </location>
</feature>
<dbReference type="GO" id="GO:0005524">
    <property type="term" value="F:ATP binding"/>
    <property type="evidence" value="ECO:0007669"/>
    <property type="project" value="UniProtKB-KW"/>
</dbReference>
<dbReference type="EMBL" id="CP031229">
    <property type="protein sequence ID" value="AXH97827.1"/>
    <property type="molecule type" value="Genomic_DNA"/>
</dbReference>
<dbReference type="GO" id="GO:0009432">
    <property type="term" value="P:SOS response"/>
    <property type="evidence" value="ECO:0007669"/>
    <property type="project" value="TreeGrafter"/>
</dbReference>
<evidence type="ECO:0000256" key="8">
    <source>
        <dbReference type="ARBA" id="ARBA00033408"/>
    </source>
</evidence>
<dbReference type="AlphaFoldDB" id="A0A345NS19"/>
<dbReference type="OrthoDB" id="9806954at2"/>
<evidence type="ECO:0000313" key="13">
    <source>
        <dbReference type="Proteomes" id="UP000253790"/>
    </source>
</evidence>
<evidence type="ECO:0000256" key="9">
    <source>
        <dbReference type="PIRNR" id="PIRNR003128"/>
    </source>
</evidence>